<dbReference type="GO" id="GO:0005737">
    <property type="term" value="C:cytoplasm"/>
    <property type="evidence" value="ECO:0007669"/>
    <property type="project" value="TreeGrafter"/>
</dbReference>
<feature type="binding site" description="proximal binding residue" evidence="4">
    <location>
        <position position="361"/>
    </location>
    <ligand>
        <name>heme b</name>
        <dbReference type="ChEBI" id="CHEBI:60344"/>
    </ligand>
    <ligandPart>
        <name>Fe</name>
        <dbReference type="ChEBI" id="CHEBI:18248"/>
    </ligandPart>
</feature>
<sequence length="432" mass="47988">MLGPLSINLSEFGISSKNGFLPCVNPLPRLEAFSEWEDLVDCIPDLLKEESFRQHADALPILDTSNLHEEDEWRRAYHLLSFMTHSYIWGGTQPSEVLPPQISKPFLVVASYLGLPPTATYAALNLWNFTSTSPTLDLTDLDHLSCHHTFTNTPSESWFYLISVSIEARGAEVIPLMITAMNAIRANDQSILVSCLERFSECIKDCGTLLQRMYERCDPEIFYHAIRPFLAGSKNMSAAGLPRGLFYDEGEGKGEWRQYSGGSNAQSSLIQFWDAVLGVKHVPTRPTGKPSTEVISPKKEGGNGFLGEMRNYMPGPHREFLNKISEISPIHTYVHNSACSSEVTNAYNHALETLAGFRDIHIQIVTRYIINQSRKAKAAGTEKANAGLNLAAATTKKDGKDFRGTGGTQLIPFLKQSRDETKEMTVDVVDSP</sequence>
<accession>A0A5N6K5H0</accession>
<evidence type="ECO:0000256" key="2">
    <source>
        <dbReference type="ARBA" id="ARBA00022723"/>
    </source>
</evidence>
<keyword evidence="5" id="KW-0223">Dioxygenase</keyword>
<comment type="caution">
    <text evidence="6">The sequence shown here is derived from an EMBL/GenBank/DDBJ whole genome shotgun (WGS) entry which is preliminary data.</text>
</comment>
<evidence type="ECO:0000256" key="5">
    <source>
        <dbReference type="RuleBase" id="RU369119"/>
    </source>
</evidence>
<keyword evidence="2 4" id="KW-0479">Metal-binding</keyword>
<comment type="similarity">
    <text evidence="1 5">Belongs to the indoleamine 2,3-dioxygenase family.</text>
</comment>
<comment type="catalytic activity">
    <reaction evidence="5">
        <text>L-tryptophan + O2 = N-formyl-L-kynurenine</text>
        <dbReference type="Rhea" id="RHEA:24536"/>
        <dbReference type="ChEBI" id="CHEBI:15379"/>
        <dbReference type="ChEBI" id="CHEBI:57912"/>
        <dbReference type="ChEBI" id="CHEBI:58629"/>
    </reaction>
</comment>
<dbReference type="PANTHER" id="PTHR28657">
    <property type="entry name" value="INDOLEAMINE 2,3-DIOXYGENASE"/>
    <property type="match status" value="1"/>
</dbReference>
<evidence type="ECO:0000313" key="6">
    <source>
        <dbReference type="EMBL" id="KAB8297786.1"/>
    </source>
</evidence>
<reference evidence="6 7" key="1">
    <citation type="submission" date="2019-06" db="EMBL/GenBank/DDBJ databases">
        <title>Genome Sequence of the Brown Rot Fungal Pathogen Monilinia laxa.</title>
        <authorList>
            <person name="De Miccolis Angelini R.M."/>
            <person name="Landi L."/>
            <person name="Abate D."/>
            <person name="Pollastro S."/>
            <person name="Romanazzi G."/>
            <person name="Faretra F."/>
        </authorList>
    </citation>
    <scope>NUCLEOTIDE SEQUENCE [LARGE SCALE GENOMIC DNA]</scope>
    <source>
        <strain evidence="6 7">Mlax316</strain>
    </source>
</reference>
<dbReference type="Pfam" id="PF01231">
    <property type="entry name" value="IDO"/>
    <property type="match status" value="1"/>
</dbReference>
<dbReference type="InterPro" id="IPR037217">
    <property type="entry name" value="Trp/Indoleamine_2_3_dOase-like"/>
</dbReference>
<evidence type="ECO:0000256" key="3">
    <source>
        <dbReference type="ARBA" id="ARBA00023004"/>
    </source>
</evidence>
<gene>
    <name evidence="6" type="ORF">EYC80_001585</name>
</gene>
<dbReference type="GO" id="GO:0020037">
    <property type="term" value="F:heme binding"/>
    <property type="evidence" value="ECO:0007669"/>
    <property type="project" value="UniProtKB-UniRule"/>
</dbReference>
<keyword evidence="3 4" id="KW-0408">Iron</keyword>
<dbReference type="OrthoDB" id="540174at2759"/>
<comment type="function">
    <text evidence="5">Produces N-formyl-kynurenine through the oxidation of tryptophan.</text>
</comment>
<dbReference type="EMBL" id="VIGI01000007">
    <property type="protein sequence ID" value="KAB8297786.1"/>
    <property type="molecule type" value="Genomic_DNA"/>
</dbReference>
<dbReference type="PROSITE" id="PS00876">
    <property type="entry name" value="IDO_1"/>
    <property type="match status" value="1"/>
</dbReference>
<dbReference type="FunFam" id="1.20.58.480:FF:000004">
    <property type="entry name" value="Indoleamine 2,3-dioxygenase subfamily"/>
    <property type="match status" value="1"/>
</dbReference>
<dbReference type="AlphaFoldDB" id="A0A5N6K5H0"/>
<proteinExistence type="inferred from homology"/>
<dbReference type="Proteomes" id="UP000326757">
    <property type="component" value="Unassembled WGS sequence"/>
</dbReference>
<dbReference type="GO" id="GO:0046872">
    <property type="term" value="F:metal ion binding"/>
    <property type="evidence" value="ECO:0007669"/>
    <property type="project" value="UniProtKB-UniRule"/>
</dbReference>
<dbReference type="GO" id="GO:0033754">
    <property type="term" value="F:indoleamine 2,3-dioxygenase activity"/>
    <property type="evidence" value="ECO:0007669"/>
    <property type="project" value="UniProtKB-EC"/>
</dbReference>
<organism evidence="6 7">
    <name type="scientific">Monilinia laxa</name>
    <name type="common">Brown rot fungus</name>
    <name type="synonym">Sclerotinia laxa</name>
    <dbReference type="NCBI Taxonomy" id="61186"/>
    <lineage>
        <taxon>Eukaryota</taxon>
        <taxon>Fungi</taxon>
        <taxon>Dikarya</taxon>
        <taxon>Ascomycota</taxon>
        <taxon>Pezizomycotina</taxon>
        <taxon>Leotiomycetes</taxon>
        <taxon>Helotiales</taxon>
        <taxon>Sclerotiniaceae</taxon>
        <taxon>Monilinia</taxon>
    </lineage>
</organism>
<evidence type="ECO:0000256" key="1">
    <source>
        <dbReference type="ARBA" id="ARBA00007119"/>
    </source>
</evidence>
<keyword evidence="7" id="KW-1185">Reference proteome</keyword>
<dbReference type="PANTHER" id="PTHR28657:SF10">
    <property type="entry name" value="INDOLEAMINE 2,3-DIOXYGENASE"/>
    <property type="match status" value="1"/>
</dbReference>
<keyword evidence="4 5" id="KW-0349">Heme</keyword>
<dbReference type="InterPro" id="IPR000898">
    <property type="entry name" value="Indolamine_dOase"/>
</dbReference>
<dbReference type="Gene3D" id="1.20.58.480">
    <property type="match status" value="1"/>
</dbReference>
<evidence type="ECO:0000313" key="7">
    <source>
        <dbReference type="Proteomes" id="UP000326757"/>
    </source>
</evidence>
<dbReference type="SUPFAM" id="SSF140959">
    <property type="entry name" value="Indolic compounds 2,3-dioxygenase-like"/>
    <property type="match status" value="1"/>
</dbReference>
<dbReference type="GO" id="GO:0019441">
    <property type="term" value="P:L-tryptophan catabolic process to kynurenine"/>
    <property type="evidence" value="ECO:0007669"/>
    <property type="project" value="UniProtKB-UniRule"/>
</dbReference>
<dbReference type="GO" id="GO:0034354">
    <property type="term" value="P:'de novo' NAD+ biosynthetic process from L-tryptophan"/>
    <property type="evidence" value="ECO:0007669"/>
    <property type="project" value="TreeGrafter"/>
</dbReference>
<dbReference type="EC" id="1.13.11.52" evidence="5"/>
<name>A0A5N6K5H0_MONLA</name>
<protein>
    <recommendedName>
        <fullName evidence="5">Indoleamine 2,3-dioxygenase</fullName>
        <ecNumber evidence="5">1.13.11.52</ecNumber>
    </recommendedName>
</protein>
<evidence type="ECO:0000256" key="4">
    <source>
        <dbReference type="PIRSR" id="PIRSR600898-1"/>
    </source>
</evidence>
<keyword evidence="5" id="KW-0560">Oxidoreductase</keyword>